<gene>
    <name evidence="1" type="ORF">OIK42_02355</name>
</gene>
<keyword evidence="2" id="KW-1185">Reference proteome</keyword>
<dbReference type="Pfam" id="PF12305">
    <property type="entry name" value="DUF3630"/>
    <property type="match status" value="1"/>
</dbReference>
<dbReference type="RefSeq" id="WP_273638049.1">
    <property type="nucleotide sequence ID" value="NZ_JAQQXP010000001.1"/>
</dbReference>
<dbReference type="EMBL" id="JAQQXP010000001">
    <property type="protein sequence ID" value="MDC8829595.1"/>
    <property type="molecule type" value="Genomic_DNA"/>
</dbReference>
<sequence>MQQLTQQQVASYLQVEDTHVSWQGPMPETQQAAVRLCHAIARLLQAQTSDTDWGADRMQVKLHNANVELLLNVEWLCEAVWLQPVGISQNNLTQPQMLHVIAEQLNPQR</sequence>
<comment type="caution">
    <text evidence="1">The sequence shown here is derived from an EMBL/GenBank/DDBJ whole genome shotgun (WGS) entry which is preliminary data.</text>
</comment>
<dbReference type="Proteomes" id="UP001218788">
    <property type="component" value="Unassembled WGS sequence"/>
</dbReference>
<protein>
    <submittedName>
        <fullName evidence="1">DUF3630 family protein</fullName>
    </submittedName>
</protein>
<dbReference type="InterPro" id="IPR022080">
    <property type="entry name" value="DUF3630"/>
</dbReference>
<organism evidence="1 2">
    <name type="scientific">Alteromonas gilva</name>
    <dbReference type="NCBI Taxonomy" id="2987522"/>
    <lineage>
        <taxon>Bacteria</taxon>
        <taxon>Pseudomonadati</taxon>
        <taxon>Pseudomonadota</taxon>
        <taxon>Gammaproteobacteria</taxon>
        <taxon>Alteromonadales</taxon>
        <taxon>Alteromonadaceae</taxon>
        <taxon>Alteromonas/Salinimonas group</taxon>
        <taxon>Alteromonas</taxon>
    </lineage>
</organism>
<evidence type="ECO:0000313" key="2">
    <source>
        <dbReference type="Proteomes" id="UP001218788"/>
    </source>
</evidence>
<evidence type="ECO:0000313" key="1">
    <source>
        <dbReference type="EMBL" id="MDC8829595.1"/>
    </source>
</evidence>
<name>A0ABT5KXV3_9ALTE</name>
<accession>A0ABT5KXV3</accession>
<proteinExistence type="predicted"/>
<reference evidence="1 2" key="1">
    <citation type="submission" date="2022-10" db="EMBL/GenBank/DDBJ databases">
        <title>Alteromonas sp. chi3 Genome sequencing.</title>
        <authorList>
            <person name="Park S."/>
        </authorList>
    </citation>
    <scope>NUCLEOTIDE SEQUENCE [LARGE SCALE GENOMIC DNA]</scope>
    <source>
        <strain evidence="2">chi3</strain>
    </source>
</reference>